<feature type="region of interest" description="Disordered" evidence="2">
    <location>
        <begin position="1198"/>
        <end position="1228"/>
    </location>
</feature>
<evidence type="ECO:0000313" key="4">
    <source>
        <dbReference type="EMBL" id="CAL4786977.1"/>
    </source>
</evidence>
<reference evidence="4 5" key="2">
    <citation type="submission" date="2024-05" db="EMBL/GenBank/DDBJ databases">
        <authorList>
            <person name="Chen Y."/>
            <person name="Shah S."/>
            <person name="Dougan E. K."/>
            <person name="Thang M."/>
            <person name="Chan C."/>
        </authorList>
    </citation>
    <scope>NUCLEOTIDE SEQUENCE [LARGE SCALE GENOMIC DNA]</scope>
</reference>
<comment type="caution">
    <text evidence="3">The sequence shown here is derived from an EMBL/GenBank/DDBJ whole genome shotgun (WGS) entry which is preliminary data.</text>
</comment>
<evidence type="ECO:0000313" key="3">
    <source>
        <dbReference type="EMBL" id="CAI3999665.1"/>
    </source>
</evidence>
<dbReference type="EMBL" id="CAMXCT020002668">
    <property type="protein sequence ID" value="CAL1153040.1"/>
    <property type="molecule type" value="Genomic_DNA"/>
</dbReference>
<evidence type="ECO:0000256" key="2">
    <source>
        <dbReference type="SAM" id="MobiDB-lite"/>
    </source>
</evidence>
<dbReference type="Proteomes" id="UP001152797">
    <property type="component" value="Unassembled WGS sequence"/>
</dbReference>
<dbReference type="EMBL" id="CAMXCT010002668">
    <property type="protein sequence ID" value="CAI3999665.1"/>
    <property type="molecule type" value="Genomic_DNA"/>
</dbReference>
<feature type="region of interest" description="Disordered" evidence="2">
    <location>
        <begin position="1"/>
        <end position="33"/>
    </location>
</feature>
<dbReference type="EMBL" id="CAMXCT030002668">
    <property type="protein sequence ID" value="CAL4786977.1"/>
    <property type="molecule type" value="Genomic_DNA"/>
</dbReference>
<feature type="compositionally biased region" description="Low complexity" evidence="2">
    <location>
        <begin position="1"/>
        <end position="30"/>
    </location>
</feature>
<reference evidence="3" key="1">
    <citation type="submission" date="2022-10" db="EMBL/GenBank/DDBJ databases">
        <authorList>
            <person name="Chen Y."/>
            <person name="Dougan E. K."/>
            <person name="Chan C."/>
            <person name="Rhodes N."/>
            <person name="Thang M."/>
        </authorList>
    </citation>
    <scope>NUCLEOTIDE SEQUENCE</scope>
</reference>
<gene>
    <name evidence="3" type="ORF">C1SCF055_LOCUS25843</name>
</gene>
<name>A0A9P1G6K3_9DINO</name>
<proteinExistence type="predicted"/>
<evidence type="ECO:0000313" key="5">
    <source>
        <dbReference type="Proteomes" id="UP001152797"/>
    </source>
</evidence>
<keyword evidence="1" id="KW-0175">Coiled coil</keyword>
<protein>
    <submittedName>
        <fullName evidence="3">Uncharacterized protein</fullName>
    </submittedName>
</protein>
<organism evidence="3">
    <name type="scientific">Cladocopium goreaui</name>
    <dbReference type="NCBI Taxonomy" id="2562237"/>
    <lineage>
        <taxon>Eukaryota</taxon>
        <taxon>Sar</taxon>
        <taxon>Alveolata</taxon>
        <taxon>Dinophyceae</taxon>
        <taxon>Suessiales</taxon>
        <taxon>Symbiodiniaceae</taxon>
        <taxon>Cladocopium</taxon>
    </lineage>
</organism>
<feature type="coiled-coil region" evidence="1">
    <location>
        <begin position="352"/>
        <end position="379"/>
    </location>
</feature>
<evidence type="ECO:0000256" key="1">
    <source>
        <dbReference type="SAM" id="Coils"/>
    </source>
</evidence>
<dbReference type="OrthoDB" id="411999at2759"/>
<sequence>MKKPAAAELRLAAPAASDAAPPAAAGADEPQGGGRVLKIRGALQVVLEEGMTLASAMPAVHSSRLCDDDVVMVSSDDDLEDNVEIVPTTSPRHGHPDDRFFHFMEIYSPFRVAASIHKMGMASAASLDVINGCDLLTTDGRMIALALLAERRPMFLMTSPPCTMYSELTRLWNAAKMSWEVRALRQRDADHMLKFGLEMCRIQGKVKQLASHPDTKMVTFDQLLGIAMQESSYNNLLMTSKDCKCDQDDKGSTSEQHPIRKRTTLMTNSQSVVDIFRKLQCQCQVYTPGLCEKLAEAVWDEFRFVQGGLAWVQLKPSGMSESIEELLDKSMESESANETRSKADEDLFSMAKKEEDVKMEQAKSDLRALEDAVKSAGTEDFKPAFYAFGKAVLEHCNGARNVLTSVLGDELAHGQEFLNQIAEFFPKSDAISFATQLPGNDSDEFNLHLTDLSWLPHSSTKPAPYLQYLHTCLQLWDEITTNGFITKGVRLSVLHRELYDSLMVIRCRRGSMSHDLMQVAFTNAKLSSRGAIRKSHDVACWLSKMSMLVDRGLKAESAIKAWNQEATRESQLTGQKRVALLALLSGPDGTTKLLLDHASFFGSASAFSEECFAAKNLFPGYFPRTVLDKTWRSRLTVTDAGFLLFLRYTDACHHQKLPETRGKLSKERCAELSQLTQLVVAVEAELKEGGVVTSKLTDALLDCDANLELKLQVALSEKAAKWKPADLTLVQEILKAHSATADSKFFVEKRVVAAGELEREEFDLMKKMFEHDLKSFENWKVRCKDRDSAVYHAELQHKVQRQHEAQKQAQSLFDITSVNWFASLEVLGSPNEVTHRIKATVNKLMKTFQVRSEEIYLLQVCNWSSPSLVSSAAQKCQATVLGALCNDATSSGRSLGCVFEPCHTYNKGQLWKQEEMLHKMLVNARCNIDGRFVLPFVERQDDRDQRSMCRHGRLTFPSEDEAFGKVWSEWKSCPILSKGLLEEAHCLPTKELVTIEDCSESALPASTTLTHTTNPAEKCCQLGKDAYHSFLRGALGTLGTKSSKPVVLVVDLFAHTGDLALAVFKEKFAPAMSNHLHYLAFHANQLEAVIYDIRLSSCFSLGQVEWAKQHHIEHVFGNFLTGDFKPLTPLPGPPDQLAMPGPTPPTLSLLAWGTGKAKETLKTPDKVLKAWWDGNFSLEFREFVEAARQNHELDVKITDDSSTGRPTKRPRLTEAEGAKVETQAETEVKDAKIESKDLSDLPTLCYEAKVTANPKLVVKVTIGQGVFLENTGTSDESIKAGVVLCGYYKGKFWSPDSTSEAPSEKADVTFRLTSNLDHVMLNSKYQPLGDIIKAKRQLTPADAHLSYHELIDSPTPTDASAFKLEPKKMTVYFKVADFPAVKTEEGEGEAKLMIPAAHLAGAIPEKAWRDSQLAEIVWAVKWPAVAAKGLQPIRPMVVTSKEFVIKSKTAVVIAKPNV</sequence>
<keyword evidence="5" id="KW-1185">Reference proteome</keyword>
<accession>A0A9P1G6K3</accession>